<keyword evidence="5 10" id="KW-0418">Kinase</keyword>
<dbReference type="InterPro" id="IPR050736">
    <property type="entry name" value="Sensor_HK_Regulatory"/>
</dbReference>
<evidence type="ECO:0000256" key="3">
    <source>
        <dbReference type="ARBA" id="ARBA00022553"/>
    </source>
</evidence>
<feature type="domain" description="Histidine kinase" evidence="9">
    <location>
        <begin position="181"/>
        <end position="401"/>
    </location>
</feature>
<dbReference type="PANTHER" id="PTHR43711">
    <property type="entry name" value="TWO-COMPONENT HISTIDINE KINASE"/>
    <property type="match status" value="1"/>
</dbReference>
<dbReference type="STRING" id="1333998.M2A_1316"/>
<keyword evidence="6" id="KW-0902">Two-component regulatory system</keyword>
<evidence type="ECO:0000259" key="9">
    <source>
        <dbReference type="PROSITE" id="PS50109"/>
    </source>
</evidence>
<feature type="coiled-coil region" evidence="7">
    <location>
        <begin position="126"/>
        <end position="174"/>
    </location>
</feature>
<dbReference type="InterPro" id="IPR005467">
    <property type="entry name" value="His_kinase_dom"/>
</dbReference>
<dbReference type="SMART" id="SM00387">
    <property type="entry name" value="HATPase_c"/>
    <property type="match status" value="1"/>
</dbReference>
<evidence type="ECO:0000313" key="11">
    <source>
        <dbReference type="Proteomes" id="UP000028702"/>
    </source>
</evidence>
<dbReference type="Proteomes" id="UP000028702">
    <property type="component" value="Unassembled WGS sequence"/>
</dbReference>
<dbReference type="Gene3D" id="3.30.565.10">
    <property type="entry name" value="Histidine kinase-like ATPase, C-terminal domain"/>
    <property type="match status" value="1"/>
</dbReference>
<protein>
    <recommendedName>
        <fullName evidence="2">histidine kinase</fullName>
        <ecNumber evidence="2">2.7.13.3</ecNumber>
    </recommendedName>
</protein>
<dbReference type="RefSeq" id="WP_045444714.1">
    <property type="nucleotide sequence ID" value="NZ_BBIO01000005.1"/>
</dbReference>
<evidence type="ECO:0000256" key="1">
    <source>
        <dbReference type="ARBA" id="ARBA00000085"/>
    </source>
</evidence>
<dbReference type="InterPro" id="IPR003661">
    <property type="entry name" value="HisK_dim/P_dom"/>
</dbReference>
<dbReference type="PRINTS" id="PR00344">
    <property type="entry name" value="BCTRLSENSOR"/>
</dbReference>
<dbReference type="InterPro" id="IPR003594">
    <property type="entry name" value="HATPase_dom"/>
</dbReference>
<evidence type="ECO:0000256" key="2">
    <source>
        <dbReference type="ARBA" id="ARBA00012438"/>
    </source>
</evidence>
<feature type="transmembrane region" description="Helical" evidence="8">
    <location>
        <begin position="65"/>
        <end position="91"/>
    </location>
</feature>
<feature type="transmembrane region" description="Helical" evidence="8">
    <location>
        <begin position="27"/>
        <end position="53"/>
    </location>
</feature>
<dbReference type="PANTHER" id="PTHR43711:SF26">
    <property type="entry name" value="SENSOR HISTIDINE KINASE RCSC"/>
    <property type="match status" value="1"/>
</dbReference>
<accession>A0A081B9U9</accession>
<dbReference type="CDD" id="cd00082">
    <property type="entry name" value="HisKA"/>
    <property type="match status" value="1"/>
</dbReference>
<dbReference type="Pfam" id="PF25487">
    <property type="entry name" value="ETR1_N"/>
    <property type="match status" value="1"/>
</dbReference>
<evidence type="ECO:0000256" key="7">
    <source>
        <dbReference type="SAM" id="Coils"/>
    </source>
</evidence>
<reference evidence="10 11" key="1">
    <citation type="submission" date="2014-07" db="EMBL/GenBank/DDBJ databases">
        <title>Tepidicaulis marinum gen. nov., sp. nov., a novel marine bacterium denitrifying nitrate to nitrous oxide strictly under microaerobic conditions.</title>
        <authorList>
            <person name="Takeuchi M."/>
            <person name="Yamagishi T."/>
            <person name="Kamagata Y."/>
            <person name="Oshima K."/>
            <person name="Hattori M."/>
            <person name="Katayama T."/>
            <person name="Hanada S."/>
            <person name="Tamaki H."/>
            <person name="Marumo K."/>
            <person name="Maeda H."/>
            <person name="Nedachi M."/>
            <person name="Iwasaki W."/>
            <person name="Suwa Y."/>
            <person name="Sakata S."/>
        </authorList>
    </citation>
    <scope>NUCLEOTIDE SEQUENCE [LARGE SCALE GENOMIC DNA]</scope>
    <source>
        <strain evidence="10 11">MA2</strain>
    </source>
</reference>
<keyword evidence="11" id="KW-1185">Reference proteome</keyword>
<proteinExistence type="predicted"/>
<keyword evidence="7" id="KW-0175">Coiled coil</keyword>
<dbReference type="Pfam" id="PF00512">
    <property type="entry name" value="HisKA"/>
    <property type="match status" value="1"/>
</dbReference>
<keyword evidence="4" id="KW-0808">Transferase</keyword>
<dbReference type="InterPro" id="IPR058544">
    <property type="entry name" value="ETR1_N"/>
</dbReference>
<dbReference type="InterPro" id="IPR036097">
    <property type="entry name" value="HisK_dim/P_sf"/>
</dbReference>
<evidence type="ECO:0000256" key="5">
    <source>
        <dbReference type="ARBA" id="ARBA00022777"/>
    </source>
</evidence>
<evidence type="ECO:0000256" key="6">
    <source>
        <dbReference type="ARBA" id="ARBA00023012"/>
    </source>
</evidence>
<dbReference type="EC" id="2.7.13.3" evidence="2"/>
<keyword evidence="8" id="KW-1133">Transmembrane helix</keyword>
<dbReference type="AlphaFoldDB" id="A0A081B9U9"/>
<dbReference type="EMBL" id="BBIO01000005">
    <property type="protein sequence ID" value="GAK44817.1"/>
    <property type="molecule type" value="Genomic_DNA"/>
</dbReference>
<evidence type="ECO:0000256" key="4">
    <source>
        <dbReference type="ARBA" id="ARBA00022679"/>
    </source>
</evidence>
<comment type="caution">
    <text evidence="10">The sequence shown here is derived from an EMBL/GenBank/DDBJ whole genome shotgun (WGS) entry which is preliminary data.</text>
</comment>
<evidence type="ECO:0000313" key="10">
    <source>
        <dbReference type="EMBL" id="GAK44817.1"/>
    </source>
</evidence>
<dbReference type="PROSITE" id="PS50109">
    <property type="entry name" value="HIS_KIN"/>
    <property type="match status" value="1"/>
</dbReference>
<dbReference type="InterPro" id="IPR004358">
    <property type="entry name" value="Sig_transdc_His_kin-like_C"/>
</dbReference>
<dbReference type="Pfam" id="PF02518">
    <property type="entry name" value="HATPase_c"/>
    <property type="match status" value="1"/>
</dbReference>
<sequence>MLSALWNWLSAEQGYTPHGFCLVWDPALVWIHVVSDALIALAYFSIPAVLFIAARRRPDLNPHGVLYLFSAFIIACGVTHLFGIATMWSALYAAEGVGKVITATISVVTAIVLWPLLPKFLNSPSRDELKKAHSDLEALNENLERMVEERTQALQETSQKLEAALAQAKQSAQERTLFFATMNHELRTPLNAIVGFTDMLETMWDKLPEERRRNYLSDIRAAGLRLNGLVTEILEIERLKESPRAIKEGVRFSLAEAAANAVKMLKGPIEESGARIALDIPAQIELKGFPQDFERILTNCLSNSIKYCDRQPEIEVTARVTPDNRARIIVADNGIGIPAKSLREIFEPFRRFHEHTHPDIPGTGLGLPLIRELTSQFGGTVSYQSTEGKGTTAILTFPLCAEEGAPARTTKPMTPALPA</sequence>
<feature type="transmembrane region" description="Helical" evidence="8">
    <location>
        <begin position="97"/>
        <end position="117"/>
    </location>
</feature>
<keyword evidence="8" id="KW-0472">Membrane</keyword>
<dbReference type="SUPFAM" id="SSF47384">
    <property type="entry name" value="Homodimeric domain of signal transducing histidine kinase"/>
    <property type="match status" value="1"/>
</dbReference>
<dbReference type="SMART" id="SM00388">
    <property type="entry name" value="HisKA"/>
    <property type="match status" value="1"/>
</dbReference>
<dbReference type="CDD" id="cd00075">
    <property type="entry name" value="HATPase"/>
    <property type="match status" value="1"/>
</dbReference>
<organism evidence="10 11">
    <name type="scientific">Tepidicaulis marinus</name>
    <dbReference type="NCBI Taxonomy" id="1333998"/>
    <lineage>
        <taxon>Bacteria</taxon>
        <taxon>Pseudomonadati</taxon>
        <taxon>Pseudomonadota</taxon>
        <taxon>Alphaproteobacteria</taxon>
        <taxon>Hyphomicrobiales</taxon>
        <taxon>Parvibaculaceae</taxon>
        <taxon>Tepidicaulis</taxon>
    </lineage>
</organism>
<keyword evidence="3" id="KW-0597">Phosphoprotein</keyword>
<dbReference type="eggNOG" id="COG2205">
    <property type="taxonomic scope" value="Bacteria"/>
</dbReference>
<dbReference type="GO" id="GO:0000155">
    <property type="term" value="F:phosphorelay sensor kinase activity"/>
    <property type="evidence" value="ECO:0007669"/>
    <property type="project" value="InterPro"/>
</dbReference>
<dbReference type="SUPFAM" id="SSF55874">
    <property type="entry name" value="ATPase domain of HSP90 chaperone/DNA topoisomerase II/histidine kinase"/>
    <property type="match status" value="1"/>
</dbReference>
<evidence type="ECO:0000256" key="8">
    <source>
        <dbReference type="SAM" id="Phobius"/>
    </source>
</evidence>
<comment type="catalytic activity">
    <reaction evidence="1">
        <text>ATP + protein L-histidine = ADP + protein N-phospho-L-histidine.</text>
        <dbReference type="EC" id="2.7.13.3"/>
    </reaction>
</comment>
<dbReference type="Gene3D" id="1.10.287.130">
    <property type="match status" value="1"/>
</dbReference>
<name>A0A081B9U9_9HYPH</name>
<keyword evidence="8" id="KW-0812">Transmembrane</keyword>
<gene>
    <name evidence="10" type="ORF">M2A_1316</name>
</gene>
<dbReference type="InterPro" id="IPR036890">
    <property type="entry name" value="HATPase_C_sf"/>
</dbReference>